<feature type="chain" id="PRO_5044342340" evidence="1">
    <location>
        <begin position="24"/>
        <end position="119"/>
    </location>
</feature>
<keyword evidence="1" id="KW-0732">Signal</keyword>
<feature type="signal peptide" evidence="1">
    <location>
        <begin position="1"/>
        <end position="23"/>
    </location>
</feature>
<evidence type="ECO:0000313" key="3">
    <source>
        <dbReference type="Proteomes" id="UP000282574"/>
    </source>
</evidence>
<sequence>MNCLIPSGLAFLLLTVTPLSVQAQTRTISRVNSTNTRVSDSFQATPFQLVFLAYRGHFRDRGIPSYDAFLSAYGQGKISEADIVSVGIEAKRVSTETMTDKRYLRAVKSYLDSLVAGRS</sequence>
<comment type="caution">
    <text evidence="2">The sequence shown here is derived from an EMBL/GenBank/DDBJ whole genome shotgun (WGS) entry which is preliminary data.</text>
</comment>
<name>A0AB37U8G6_9CYAN</name>
<keyword evidence="3" id="KW-1185">Reference proteome</keyword>
<dbReference type="AlphaFoldDB" id="A0AB37U8G6"/>
<accession>A0AB37U8G6</accession>
<evidence type="ECO:0000313" key="2">
    <source>
        <dbReference type="EMBL" id="RUS99260.1"/>
    </source>
</evidence>
<organism evidence="2 3">
    <name type="scientific">Chroococcidiopsis cubana SAG 39.79</name>
    <dbReference type="NCBI Taxonomy" id="388085"/>
    <lineage>
        <taxon>Bacteria</taxon>
        <taxon>Bacillati</taxon>
        <taxon>Cyanobacteriota</taxon>
        <taxon>Cyanophyceae</taxon>
        <taxon>Chroococcidiopsidales</taxon>
        <taxon>Chroococcidiopsidaceae</taxon>
        <taxon>Chroococcidiopsis</taxon>
    </lineage>
</organism>
<protein>
    <submittedName>
        <fullName evidence="2">Uncharacterized protein</fullName>
    </submittedName>
</protein>
<dbReference type="EMBL" id="RSCK01000155">
    <property type="protein sequence ID" value="RUS99260.1"/>
    <property type="molecule type" value="Genomic_DNA"/>
</dbReference>
<evidence type="ECO:0000256" key="1">
    <source>
        <dbReference type="SAM" id="SignalP"/>
    </source>
</evidence>
<dbReference type="Proteomes" id="UP000282574">
    <property type="component" value="Unassembled WGS sequence"/>
</dbReference>
<proteinExistence type="predicted"/>
<reference evidence="2 3" key="1">
    <citation type="journal article" date="2019" name="Genome Biol. Evol.">
        <title>Day and night: Metabolic profiles and evolutionary relationships of six axenic non-marine cyanobacteria.</title>
        <authorList>
            <person name="Will S.E."/>
            <person name="Henke P."/>
            <person name="Boedeker C."/>
            <person name="Huang S."/>
            <person name="Brinkmann H."/>
            <person name="Rohde M."/>
            <person name="Jarek M."/>
            <person name="Friedl T."/>
            <person name="Seufert S."/>
            <person name="Schumacher M."/>
            <person name="Overmann J."/>
            <person name="Neumann-Schaal M."/>
            <person name="Petersen J."/>
        </authorList>
    </citation>
    <scope>NUCLEOTIDE SEQUENCE [LARGE SCALE GENOMIC DNA]</scope>
    <source>
        <strain evidence="2 3">SAG 39.79</strain>
    </source>
</reference>
<dbReference type="RefSeq" id="WP_106170344.1">
    <property type="nucleotide sequence ID" value="NZ_JAVKZF010000004.1"/>
</dbReference>
<gene>
    <name evidence="2" type="ORF">DSM107010_68940</name>
</gene>